<dbReference type="RefSeq" id="WP_341408386.1">
    <property type="nucleotide sequence ID" value="NZ_JBBUTH010000001.1"/>
</dbReference>
<dbReference type="InterPro" id="IPR003454">
    <property type="entry name" value="MOase_MmoB_DmpM"/>
</dbReference>
<evidence type="ECO:0000256" key="1">
    <source>
        <dbReference type="ARBA" id="ARBA00006313"/>
    </source>
</evidence>
<organism evidence="2 3">
    <name type="scientific">Pseudaquabacterium inlustre</name>
    <dbReference type="NCBI Taxonomy" id="2984192"/>
    <lineage>
        <taxon>Bacteria</taxon>
        <taxon>Pseudomonadati</taxon>
        <taxon>Pseudomonadota</taxon>
        <taxon>Betaproteobacteria</taxon>
        <taxon>Burkholderiales</taxon>
        <taxon>Sphaerotilaceae</taxon>
        <taxon>Pseudaquabacterium</taxon>
    </lineage>
</organism>
<sequence length="105" mass="11317">MTAVTATPPATVCTSQQPVFIAFQANNDTLPIVQAIAADNPQAVVDELPGLVKITAPGRLSVCRASIEEAMGREFDLREVHIHLVSLSGEIDETDDEFTLLWRAA</sequence>
<name>A0ABU9CBZ1_9BURK</name>
<dbReference type="EMBL" id="JBBUTH010000001">
    <property type="protein sequence ID" value="MEK8048710.1"/>
    <property type="molecule type" value="Genomic_DNA"/>
</dbReference>
<accession>A0ABU9CBZ1</accession>
<protein>
    <submittedName>
        <fullName evidence="2">MmoB/DmpM family protein</fullName>
    </submittedName>
</protein>
<dbReference type="Gene3D" id="3.90.56.10">
    <property type="entry name" value="Monooxygenase component MmoB/DmpM"/>
    <property type="match status" value="1"/>
</dbReference>
<comment type="caution">
    <text evidence="2">The sequence shown here is derived from an EMBL/GenBank/DDBJ whole genome shotgun (WGS) entry which is preliminary data.</text>
</comment>
<reference evidence="2 3" key="1">
    <citation type="submission" date="2024-04" db="EMBL/GenBank/DDBJ databases">
        <title>Novel species of the genus Ideonella isolated from streams.</title>
        <authorList>
            <person name="Lu H."/>
        </authorList>
    </citation>
    <scope>NUCLEOTIDE SEQUENCE [LARGE SCALE GENOMIC DNA]</scope>
    <source>
        <strain evidence="2 3">DXS22W</strain>
    </source>
</reference>
<proteinExistence type="inferred from homology"/>
<dbReference type="InterPro" id="IPR036889">
    <property type="entry name" value="mOase_MmoB_DmpM_sf"/>
</dbReference>
<dbReference type="SUPFAM" id="SSF56029">
    <property type="entry name" value="Monooxygenase (hydroxylase) regulatory protein"/>
    <property type="match status" value="1"/>
</dbReference>
<gene>
    <name evidence="2" type="ORF">AACH10_00495</name>
</gene>
<dbReference type="Pfam" id="PF02406">
    <property type="entry name" value="MmoB_DmpM"/>
    <property type="match status" value="1"/>
</dbReference>
<keyword evidence="3" id="KW-1185">Reference proteome</keyword>
<evidence type="ECO:0000313" key="3">
    <source>
        <dbReference type="Proteomes" id="UP001365405"/>
    </source>
</evidence>
<dbReference type="Proteomes" id="UP001365405">
    <property type="component" value="Unassembled WGS sequence"/>
</dbReference>
<evidence type="ECO:0000313" key="2">
    <source>
        <dbReference type="EMBL" id="MEK8048710.1"/>
    </source>
</evidence>
<comment type="similarity">
    <text evidence="1">Belongs to the TmoD/XamoD family.</text>
</comment>